<accession>A0ABW9A1E8</accession>
<organism evidence="5 6">
    <name type="scientific">Paraburkholderia agricolaris</name>
    <dbReference type="NCBI Taxonomy" id="2152888"/>
    <lineage>
        <taxon>Bacteria</taxon>
        <taxon>Pseudomonadati</taxon>
        <taxon>Pseudomonadota</taxon>
        <taxon>Betaproteobacteria</taxon>
        <taxon>Burkholderiales</taxon>
        <taxon>Burkholderiaceae</taxon>
        <taxon>Paraburkholderia</taxon>
    </lineage>
</organism>
<dbReference type="Pfam" id="PF12833">
    <property type="entry name" value="HTH_18"/>
    <property type="match status" value="1"/>
</dbReference>
<evidence type="ECO:0000259" key="4">
    <source>
        <dbReference type="PROSITE" id="PS01124"/>
    </source>
</evidence>
<evidence type="ECO:0000256" key="1">
    <source>
        <dbReference type="ARBA" id="ARBA00023015"/>
    </source>
</evidence>
<reference evidence="5 6" key="1">
    <citation type="journal article" date="2024" name="Chem. Sci.">
        <title>Discovery of megapolipeptins by genome mining of a Burkholderiales bacteria collection.</title>
        <authorList>
            <person name="Paulo B.S."/>
            <person name="Recchia M.J.J."/>
            <person name="Lee S."/>
            <person name="Fergusson C.H."/>
            <person name="Romanowski S.B."/>
            <person name="Hernandez A."/>
            <person name="Krull N."/>
            <person name="Liu D.Y."/>
            <person name="Cavanagh H."/>
            <person name="Bos A."/>
            <person name="Gray C.A."/>
            <person name="Murphy B.T."/>
            <person name="Linington R.G."/>
            <person name="Eustaquio A.S."/>
        </authorList>
    </citation>
    <scope>NUCLEOTIDE SEQUENCE [LARGE SCALE GENOMIC DNA]</scope>
    <source>
        <strain evidence="5 6">RL16-012-BIC-B</strain>
    </source>
</reference>
<gene>
    <name evidence="5" type="ORF">PQR66_36735</name>
</gene>
<dbReference type="Gene3D" id="1.10.10.60">
    <property type="entry name" value="Homeodomain-like"/>
    <property type="match status" value="1"/>
</dbReference>
<dbReference type="PANTHER" id="PTHR11019:SF159">
    <property type="entry name" value="TRANSCRIPTIONAL REGULATOR-RELATED"/>
    <property type="match status" value="1"/>
</dbReference>
<dbReference type="PANTHER" id="PTHR11019">
    <property type="entry name" value="HTH-TYPE TRANSCRIPTIONAL REGULATOR NIMR"/>
    <property type="match status" value="1"/>
</dbReference>
<dbReference type="RefSeq" id="WP_408335170.1">
    <property type="nucleotide sequence ID" value="NZ_JAQQFH010000051.1"/>
</dbReference>
<dbReference type="SUPFAM" id="SSF46689">
    <property type="entry name" value="Homeodomain-like"/>
    <property type="match status" value="1"/>
</dbReference>
<dbReference type="SMART" id="SM00342">
    <property type="entry name" value="HTH_ARAC"/>
    <property type="match status" value="1"/>
</dbReference>
<comment type="caution">
    <text evidence="5">The sequence shown here is derived from an EMBL/GenBank/DDBJ whole genome shotgun (WGS) entry which is preliminary data.</text>
</comment>
<sequence length="270" mass="29626">MTVPLISLPRATSSDGPFVIAVEFSQSDVRSTGSHSHARGQLLGATSGLLSVGIDGQQSVVPAIHAAWVPPHCMHSIRSYGPFSGWSVYFAEDTCAALPAQPCTIRMSSLLREASRRAATWEIADLDRRQMHIADVIVDEIVAARREPLGLPLPRDVRLLRITDALASDLSDSRRLEEWASWAGITPRTLSRRFVAETGFSFAGWRQQARLLRALELLAEGRAVTVVAFELGYDNVSAFIDMFRRSLGTTPGRYFEADARPSSEGEDSDK</sequence>
<dbReference type="EMBL" id="JAQQFN010000044">
    <property type="protein sequence ID" value="MFL9888621.1"/>
    <property type="molecule type" value="Genomic_DNA"/>
</dbReference>
<dbReference type="Proteomes" id="UP001629249">
    <property type="component" value="Unassembled WGS sequence"/>
</dbReference>
<keyword evidence="3" id="KW-0804">Transcription</keyword>
<proteinExistence type="predicted"/>
<feature type="domain" description="HTH araC/xylS-type" evidence="4">
    <location>
        <begin position="160"/>
        <end position="257"/>
    </location>
</feature>
<dbReference type="CDD" id="cd06124">
    <property type="entry name" value="cupin_NimR-like_N"/>
    <property type="match status" value="1"/>
</dbReference>
<dbReference type="InterPro" id="IPR009057">
    <property type="entry name" value="Homeodomain-like_sf"/>
</dbReference>
<dbReference type="InterPro" id="IPR018062">
    <property type="entry name" value="HTH_AraC-typ_CS"/>
</dbReference>
<keyword evidence="1" id="KW-0805">Transcription regulation</keyword>
<evidence type="ECO:0000256" key="3">
    <source>
        <dbReference type="ARBA" id="ARBA00023163"/>
    </source>
</evidence>
<protein>
    <submittedName>
        <fullName evidence="5">Helix-turn-helix transcriptional regulator</fullName>
    </submittedName>
</protein>
<dbReference type="InterPro" id="IPR018060">
    <property type="entry name" value="HTH_AraC"/>
</dbReference>
<evidence type="ECO:0000313" key="6">
    <source>
        <dbReference type="Proteomes" id="UP001629249"/>
    </source>
</evidence>
<dbReference type="InterPro" id="IPR011051">
    <property type="entry name" value="RmlC_Cupin_sf"/>
</dbReference>
<name>A0ABW9A1E8_9BURK</name>
<dbReference type="SUPFAM" id="SSF51182">
    <property type="entry name" value="RmlC-like cupins"/>
    <property type="match status" value="1"/>
</dbReference>
<evidence type="ECO:0000313" key="5">
    <source>
        <dbReference type="EMBL" id="MFL9888621.1"/>
    </source>
</evidence>
<dbReference type="PROSITE" id="PS00041">
    <property type="entry name" value="HTH_ARAC_FAMILY_1"/>
    <property type="match status" value="1"/>
</dbReference>
<evidence type="ECO:0000256" key="2">
    <source>
        <dbReference type="ARBA" id="ARBA00023125"/>
    </source>
</evidence>
<dbReference type="PROSITE" id="PS01124">
    <property type="entry name" value="HTH_ARAC_FAMILY_2"/>
    <property type="match status" value="1"/>
</dbReference>
<keyword evidence="6" id="KW-1185">Reference proteome</keyword>
<keyword evidence="2" id="KW-0238">DNA-binding</keyword>